<evidence type="ECO:0000313" key="1">
    <source>
        <dbReference type="EMBL" id="PWR03081.1"/>
    </source>
</evidence>
<keyword evidence="2" id="KW-1185">Reference proteome</keyword>
<comment type="caution">
    <text evidence="1">The sequence shown here is derived from an EMBL/GenBank/DDBJ whole genome shotgun (WGS) entry which is preliminary data.</text>
</comment>
<dbReference type="OrthoDB" id="7871504at2"/>
<organism evidence="1 2">
    <name type="scientific">Meridianimarinicoccus roseus</name>
    <dbReference type="NCBI Taxonomy" id="2072018"/>
    <lineage>
        <taxon>Bacteria</taxon>
        <taxon>Pseudomonadati</taxon>
        <taxon>Pseudomonadota</taxon>
        <taxon>Alphaproteobacteria</taxon>
        <taxon>Rhodobacterales</taxon>
        <taxon>Paracoccaceae</taxon>
        <taxon>Meridianimarinicoccus</taxon>
    </lineage>
</organism>
<protein>
    <submittedName>
        <fullName evidence="1">Uncharacterized protein</fullName>
    </submittedName>
</protein>
<evidence type="ECO:0000313" key="2">
    <source>
        <dbReference type="Proteomes" id="UP000245680"/>
    </source>
</evidence>
<sequence>MPGPDPYALWIESDEPPYRVCHQAYFWTGNNGNRRTRAIAILRRLSLGDWRCRWCGDALPDWRRADARYCNEGCRKRAARSRCAALALAGRSAG</sequence>
<name>A0A2V2LGL7_9RHOB</name>
<reference evidence="1 2" key="1">
    <citation type="submission" date="2018-05" db="EMBL/GenBank/DDBJ databases">
        <title>Rhodobacteraceae gen. nov., sp. nov. isolated from sea water.</title>
        <authorList>
            <person name="Ren Y."/>
        </authorList>
    </citation>
    <scope>NUCLEOTIDE SEQUENCE [LARGE SCALE GENOMIC DNA]</scope>
    <source>
        <strain evidence="1 2">TG-679</strain>
    </source>
</reference>
<dbReference type="AlphaFoldDB" id="A0A2V2LGL7"/>
<gene>
    <name evidence="1" type="ORF">DKT77_09115</name>
</gene>
<accession>A0A2V2LGL7</accession>
<dbReference type="EMBL" id="QGKU01000031">
    <property type="protein sequence ID" value="PWR03081.1"/>
    <property type="molecule type" value="Genomic_DNA"/>
</dbReference>
<dbReference type="Proteomes" id="UP000245680">
    <property type="component" value="Unassembled WGS sequence"/>
</dbReference>
<proteinExistence type="predicted"/>